<dbReference type="EC" id="2.3.1.48" evidence="2"/>
<dbReference type="Proteomes" id="UP001328107">
    <property type="component" value="Unassembled WGS sequence"/>
</dbReference>
<keyword evidence="9" id="KW-0804">Transcription</keyword>
<evidence type="ECO:0000256" key="4">
    <source>
        <dbReference type="ARBA" id="ARBA00022723"/>
    </source>
</evidence>
<dbReference type="GO" id="GO:0003713">
    <property type="term" value="F:transcription coactivator activity"/>
    <property type="evidence" value="ECO:0007669"/>
    <property type="project" value="TreeGrafter"/>
</dbReference>
<keyword evidence="5 12" id="KW-0863">Zinc-finger</keyword>
<accession>A0AAN4Z1L8</accession>
<evidence type="ECO:0000256" key="9">
    <source>
        <dbReference type="ARBA" id="ARBA00023163"/>
    </source>
</evidence>
<dbReference type="GO" id="GO:0045944">
    <property type="term" value="P:positive regulation of transcription by RNA polymerase II"/>
    <property type="evidence" value="ECO:0007669"/>
    <property type="project" value="TreeGrafter"/>
</dbReference>
<dbReference type="PANTHER" id="PTHR13808">
    <property type="entry name" value="CBP/P300-RELATED"/>
    <property type="match status" value="1"/>
</dbReference>
<proteinExistence type="predicted"/>
<dbReference type="SUPFAM" id="SSF57933">
    <property type="entry name" value="TAZ domain"/>
    <property type="match status" value="2"/>
</dbReference>
<dbReference type="SMART" id="SM00551">
    <property type="entry name" value="ZnF_TAZ"/>
    <property type="match status" value="1"/>
</dbReference>
<comment type="catalytic activity">
    <reaction evidence="11">
        <text>L-lysyl-[protein] + acetyl-CoA = N(6)-acetyl-L-lysyl-[protein] + CoA + H(+)</text>
        <dbReference type="Rhea" id="RHEA:45948"/>
        <dbReference type="Rhea" id="RHEA-COMP:9752"/>
        <dbReference type="Rhea" id="RHEA-COMP:10731"/>
        <dbReference type="ChEBI" id="CHEBI:15378"/>
        <dbReference type="ChEBI" id="CHEBI:29969"/>
        <dbReference type="ChEBI" id="CHEBI:57287"/>
        <dbReference type="ChEBI" id="CHEBI:57288"/>
        <dbReference type="ChEBI" id="CHEBI:61930"/>
        <dbReference type="EC" id="2.3.1.48"/>
    </reaction>
</comment>
<keyword evidence="3" id="KW-0808">Transferase</keyword>
<evidence type="ECO:0000256" key="2">
    <source>
        <dbReference type="ARBA" id="ARBA00013184"/>
    </source>
</evidence>
<evidence type="ECO:0000256" key="12">
    <source>
        <dbReference type="PROSITE-ProRule" id="PRU00203"/>
    </source>
</evidence>
<dbReference type="PANTHER" id="PTHR13808:SF1">
    <property type="entry name" value="HISTONE ACETYLTRANSFERASE"/>
    <property type="match status" value="1"/>
</dbReference>
<dbReference type="GO" id="GO:0005667">
    <property type="term" value="C:transcription regulator complex"/>
    <property type="evidence" value="ECO:0007669"/>
    <property type="project" value="TreeGrafter"/>
</dbReference>
<feature type="compositionally biased region" description="Low complexity" evidence="13">
    <location>
        <begin position="456"/>
        <end position="472"/>
    </location>
</feature>
<evidence type="ECO:0000256" key="10">
    <source>
        <dbReference type="ARBA" id="ARBA00023242"/>
    </source>
</evidence>
<dbReference type="PROSITE" id="PS50134">
    <property type="entry name" value="ZF_TAZ"/>
    <property type="match status" value="2"/>
</dbReference>
<evidence type="ECO:0000256" key="5">
    <source>
        <dbReference type="ARBA" id="ARBA00022771"/>
    </source>
</evidence>
<evidence type="ECO:0000256" key="13">
    <source>
        <dbReference type="SAM" id="MobiDB-lite"/>
    </source>
</evidence>
<sequence>MGRSTAFVEPPLNGQLTARQRLQAGNNQEKIAVLDRSSLHSEWIVHVRACKIKDCSDSCSRQKKALAHVRKCRQATCDHDGMCQVTKEVLDHYKKCDKPKEHCKICIHLLKIKPAAAAAVEMALQQAVPADPVPQEPTIREERVEMRGVTKKKKKKRNYAEIDSSANNTYTDAVYGNDENSRQFPEYGINTQFTHHEPVGWQTPLSKGAVCPPTPRDSPVPWVDEVMPYYEMDDMLECMFASTFKMARMASEPVEPAASLTASASAASAAAAATASRDPPIPPETAAMLFAANWTAPSLAESMMPLLMTAPYEWQKQFIATIFTTAHPAQIKHLCGVLTPEQAETVAACSPEAAAITAFCTRLKLAQDATTTDGTPTSTSDAAPTASEPPKYSTSTSWMPEAERAKFRAMQAECALATPETPNWIRKEDRDRLMAMNFDSSPPPQADAEANEDADASTTVEAAAEASSVSAAPPTPSMTERIEALVRAQDPSAKPSFEVQPSNSSKCAAALMAAAACAAKELREMPEQLKDKVCPKEYESKMKRELDQLRIYGSYLVHARDCDPEMDCKFKNGMCGSMKEVIEHLKTCTNRQCTVHRCKEVRETVRHWAVCKNRENCVFCFHLTQTGNPIERYVSIDQMLYNEILQYSLAAQLLRISGVKDEYWITDMDLTENLASLSLEDKTDGKGRE</sequence>
<dbReference type="GO" id="GO:0005634">
    <property type="term" value="C:nucleus"/>
    <property type="evidence" value="ECO:0007669"/>
    <property type="project" value="UniProtKB-SubCell"/>
</dbReference>
<feature type="domain" description="TAZ-type" evidence="14">
    <location>
        <begin position="540"/>
        <end position="623"/>
    </location>
</feature>
<feature type="region of interest" description="Disordered" evidence="13">
    <location>
        <begin position="435"/>
        <end position="477"/>
    </location>
</feature>
<organism evidence="15 16">
    <name type="scientific">Pristionchus mayeri</name>
    <dbReference type="NCBI Taxonomy" id="1317129"/>
    <lineage>
        <taxon>Eukaryota</taxon>
        <taxon>Metazoa</taxon>
        <taxon>Ecdysozoa</taxon>
        <taxon>Nematoda</taxon>
        <taxon>Chromadorea</taxon>
        <taxon>Rhabditida</taxon>
        <taxon>Rhabditina</taxon>
        <taxon>Diplogasteromorpha</taxon>
        <taxon>Diplogasteroidea</taxon>
        <taxon>Neodiplogasteridae</taxon>
        <taxon>Pristionchus</taxon>
    </lineage>
</organism>
<evidence type="ECO:0000256" key="1">
    <source>
        <dbReference type="ARBA" id="ARBA00004123"/>
    </source>
</evidence>
<keyword evidence="10" id="KW-0539">Nucleus</keyword>
<reference evidence="16" key="1">
    <citation type="submission" date="2022-10" db="EMBL/GenBank/DDBJ databases">
        <title>Genome assembly of Pristionchus species.</title>
        <authorList>
            <person name="Yoshida K."/>
            <person name="Sommer R.J."/>
        </authorList>
    </citation>
    <scope>NUCLEOTIDE SEQUENCE [LARGE SCALE GENOMIC DNA]</scope>
    <source>
        <strain evidence="16">RS5460</strain>
    </source>
</reference>
<dbReference type="InterPro" id="IPR035898">
    <property type="entry name" value="TAZ_dom_sf"/>
</dbReference>
<evidence type="ECO:0000256" key="6">
    <source>
        <dbReference type="ARBA" id="ARBA00022833"/>
    </source>
</evidence>
<dbReference type="GO" id="GO:0000123">
    <property type="term" value="C:histone acetyltransferase complex"/>
    <property type="evidence" value="ECO:0007669"/>
    <property type="project" value="TreeGrafter"/>
</dbReference>
<dbReference type="AlphaFoldDB" id="A0AAN4Z1L8"/>
<dbReference type="GO" id="GO:0008270">
    <property type="term" value="F:zinc ion binding"/>
    <property type="evidence" value="ECO:0007669"/>
    <property type="project" value="UniProtKB-KW"/>
</dbReference>
<feature type="compositionally biased region" description="Low complexity" evidence="13">
    <location>
        <begin position="369"/>
        <end position="390"/>
    </location>
</feature>
<name>A0AAN4Z1L8_9BILA</name>
<keyword evidence="8" id="KW-0805">Transcription regulation</keyword>
<comment type="subcellular location">
    <subcellularLocation>
        <location evidence="1">Nucleus</location>
    </subcellularLocation>
</comment>
<dbReference type="GO" id="GO:0031490">
    <property type="term" value="F:chromatin DNA binding"/>
    <property type="evidence" value="ECO:0007669"/>
    <property type="project" value="TreeGrafter"/>
</dbReference>
<evidence type="ECO:0000256" key="11">
    <source>
        <dbReference type="ARBA" id="ARBA00048017"/>
    </source>
</evidence>
<keyword evidence="16" id="KW-1185">Reference proteome</keyword>
<evidence type="ECO:0000313" key="15">
    <source>
        <dbReference type="EMBL" id="GMR30881.1"/>
    </source>
</evidence>
<keyword evidence="7" id="KW-0156">Chromatin regulator</keyword>
<feature type="zinc finger region" description="TAZ-type" evidence="12">
    <location>
        <begin position="540"/>
        <end position="623"/>
    </location>
</feature>
<evidence type="ECO:0000256" key="3">
    <source>
        <dbReference type="ARBA" id="ARBA00022679"/>
    </source>
</evidence>
<feature type="zinc finger region" description="TAZ-type" evidence="12">
    <location>
        <begin position="27"/>
        <end position="109"/>
    </location>
</feature>
<comment type="caution">
    <text evidence="15">The sequence shown here is derived from an EMBL/GenBank/DDBJ whole genome shotgun (WGS) entry which is preliminary data.</text>
</comment>
<dbReference type="InterPro" id="IPR000197">
    <property type="entry name" value="Znf_TAZ"/>
</dbReference>
<feature type="domain" description="TAZ-type" evidence="14">
    <location>
        <begin position="27"/>
        <end position="109"/>
    </location>
</feature>
<dbReference type="GO" id="GO:0004402">
    <property type="term" value="F:histone acetyltransferase activity"/>
    <property type="evidence" value="ECO:0007669"/>
    <property type="project" value="InterPro"/>
</dbReference>
<dbReference type="InterPro" id="IPR013178">
    <property type="entry name" value="Histone_AcTrfase_Rtt109/CBP"/>
</dbReference>
<keyword evidence="4 12" id="KW-0479">Metal-binding</keyword>
<keyword evidence="6 12" id="KW-0862">Zinc</keyword>
<feature type="region of interest" description="Disordered" evidence="13">
    <location>
        <begin position="369"/>
        <end position="397"/>
    </location>
</feature>
<gene>
    <name evidence="15" type="ORF">PMAYCL1PPCAC_01076</name>
</gene>
<protein>
    <recommendedName>
        <fullName evidence="2">histone acetyltransferase</fullName>
        <ecNumber evidence="2">2.3.1.48</ecNumber>
    </recommendedName>
</protein>
<evidence type="ECO:0000256" key="7">
    <source>
        <dbReference type="ARBA" id="ARBA00022853"/>
    </source>
</evidence>
<evidence type="ECO:0000256" key="8">
    <source>
        <dbReference type="ARBA" id="ARBA00023015"/>
    </source>
</evidence>
<dbReference type="Gene3D" id="1.20.1020.10">
    <property type="entry name" value="TAZ domain"/>
    <property type="match status" value="2"/>
</dbReference>
<evidence type="ECO:0000313" key="16">
    <source>
        <dbReference type="Proteomes" id="UP001328107"/>
    </source>
</evidence>
<dbReference type="Pfam" id="PF02135">
    <property type="entry name" value="zf-TAZ"/>
    <property type="match status" value="2"/>
</dbReference>
<dbReference type="EMBL" id="BTRK01000001">
    <property type="protein sequence ID" value="GMR30881.1"/>
    <property type="molecule type" value="Genomic_DNA"/>
</dbReference>
<evidence type="ECO:0000259" key="14">
    <source>
        <dbReference type="PROSITE" id="PS50134"/>
    </source>
</evidence>